<dbReference type="STRING" id="40754.THII_2626"/>
<feature type="region of interest" description="Disordered" evidence="1">
    <location>
        <begin position="1"/>
        <end position="20"/>
    </location>
</feature>
<protein>
    <submittedName>
        <fullName evidence="2">Uncharacterized protein</fullName>
    </submittedName>
</protein>
<dbReference type="SUPFAM" id="SSF53474">
    <property type="entry name" value="alpha/beta-Hydrolases"/>
    <property type="match status" value="1"/>
</dbReference>
<evidence type="ECO:0000313" key="2">
    <source>
        <dbReference type="EMBL" id="BAP56923.1"/>
    </source>
</evidence>
<evidence type="ECO:0000313" key="3">
    <source>
        <dbReference type="Proteomes" id="UP000031623"/>
    </source>
</evidence>
<gene>
    <name evidence="2" type="ORF">THII_2626</name>
</gene>
<dbReference type="InterPro" id="IPR029058">
    <property type="entry name" value="AB_hydrolase_fold"/>
</dbReference>
<dbReference type="OrthoDB" id="7365670at2"/>
<dbReference type="Gene3D" id="3.40.50.1820">
    <property type="entry name" value="alpha/beta hydrolase"/>
    <property type="match status" value="1"/>
</dbReference>
<dbReference type="AlphaFoldDB" id="A0A090AFL8"/>
<dbReference type="KEGG" id="tig:THII_2626"/>
<name>A0A090AFL8_9GAMM</name>
<reference evidence="2 3" key="1">
    <citation type="journal article" date="2014" name="ISME J.">
        <title>Ecophysiology of Thioploca ingrica as revealed by the complete genome sequence supplemented with proteomic evidence.</title>
        <authorList>
            <person name="Kojima H."/>
            <person name="Ogura Y."/>
            <person name="Yamamoto N."/>
            <person name="Togashi T."/>
            <person name="Mori H."/>
            <person name="Watanabe T."/>
            <person name="Nemoto F."/>
            <person name="Kurokawa K."/>
            <person name="Hayashi T."/>
            <person name="Fukui M."/>
        </authorList>
    </citation>
    <scope>NUCLEOTIDE SEQUENCE [LARGE SCALE GENOMIC DNA]</scope>
</reference>
<organism evidence="2 3">
    <name type="scientific">Thioploca ingrica</name>
    <dbReference type="NCBI Taxonomy" id="40754"/>
    <lineage>
        <taxon>Bacteria</taxon>
        <taxon>Pseudomonadati</taxon>
        <taxon>Pseudomonadota</taxon>
        <taxon>Gammaproteobacteria</taxon>
        <taxon>Thiotrichales</taxon>
        <taxon>Thiotrichaceae</taxon>
        <taxon>Thioploca</taxon>
    </lineage>
</organism>
<evidence type="ECO:0000256" key="1">
    <source>
        <dbReference type="SAM" id="MobiDB-lite"/>
    </source>
</evidence>
<dbReference type="EMBL" id="AP014633">
    <property type="protein sequence ID" value="BAP56923.1"/>
    <property type="molecule type" value="Genomic_DNA"/>
</dbReference>
<sequence length="231" mass="25757">MPPKTNSVTTNKNSTSPKQPQVSYMLKGECCYSLGSLIKGTLYFGGAGLEGEYIVDMVKALRRAGIRTAQYVDREKWSAGTLPDAVIGVLAMRDVQPYFPLLLRIFKTDSDQFNLIGYSYGSLVAAQIAFHYANTGTQIDHLVLIGSPISANLLKILRYHPRIKKVIVKDLTQYGDPIYAGISRIELTLSVPKLRNQMAQGSGHFHYAPSTPEGERRRFELALELYRLGLR</sequence>
<proteinExistence type="predicted"/>
<keyword evidence="3" id="KW-1185">Reference proteome</keyword>
<dbReference type="Proteomes" id="UP000031623">
    <property type="component" value="Chromosome"/>
</dbReference>
<dbReference type="HOGENOM" id="CLU_095319_0_0_6"/>
<feature type="compositionally biased region" description="Low complexity" evidence="1">
    <location>
        <begin position="1"/>
        <end position="18"/>
    </location>
</feature>
<accession>A0A090AFL8</accession>